<dbReference type="Pfam" id="PF14706">
    <property type="entry name" value="Tnp_DNA_bind"/>
    <property type="match status" value="1"/>
</dbReference>
<dbReference type="InterPro" id="IPR012337">
    <property type="entry name" value="RNaseH-like_sf"/>
</dbReference>
<dbReference type="InterPro" id="IPR003201">
    <property type="entry name" value="Transposase_Tn5"/>
</dbReference>
<name>A0ABX0NKL5_9BURK</name>
<comment type="caution">
    <text evidence="4">The sequence shown here is derived from an EMBL/GenBank/DDBJ whole genome shotgun (WGS) entry which is preliminary data.</text>
</comment>
<dbReference type="Pfam" id="PF02281">
    <property type="entry name" value="Dimer_Tnp_Tn5"/>
    <property type="match status" value="1"/>
</dbReference>
<evidence type="ECO:0000259" key="2">
    <source>
        <dbReference type="Pfam" id="PF02281"/>
    </source>
</evidence>
<dbReference type="EMBL" id="WHJG01000122">
    <property type="protein sequence ID" value="NHZ84170.1"/>
    <property type="molecule type" value="Genomic_DNA"/>
</dbReference>
<reference evidence="4 5" key="1">
    <citation type="submission" date="2019-10" db="EMBL/GenBank/DDBJ databases">
        <title>Taxonomy of Antarctic Massilia spp.: description of Massilia rubra sp. nov., Massilia aquatica sp. nov., Massilia mucilaginosa sp. nov., Massilia frigida sp. nov. isolated from streams, lakes and regoliths.</title>
        <authorList>
            <person name="Holochova P."/>
            <person name="Sedlacek I."/>
            <person name="Kralova S."/>
            <person name="Maslanova I."/>
            <person name="Busse H.-J."/>
            <person name="Stankova E."/>
            <person name="Vrbovska V."/>
            <person name="Kovarovic V."/>
            <person name="Bartak M."/>
            <person name="Svec P."/>
            <person name="Pantucek R."/>
        </authorList>
    </citation>
    <scope>NUCLEOTIDE SEQUENCE [LARGE SCALE GENOMIC DNA]</scope>
    <source>
        <strain evidence="4 5">CCM 8695</strain>
    </source>
</reference>
<dbReference type="Proteomes" id="UP000621455">
    <property type="component" value="Unassembled WGS sequence"/>
</dbReference>
<feature type="non-terminal residue" evidence="4">
    <location>
        <position position="442"/>
    </location>
</feature>
<dbReference type="PANTHER" id="PTHR37319">
    <property type="entry name" value="TRANSPOSASE"/>
    <property type="match status" value="1"/>
</dbReference>
<proteinExistence type="predicted"/>
<dbReference type="InterPro" id="IPR002559">
    <property type="entry name" value="Transposase_11"/>
</dbReference>
<dbReference type="Gene3D" id="1.10.246.40">
    <property type="entry name" value="Tn5 transposase, domain 1"/>
    <property type="match status" value="1"/>
</dbReference>
<dbReference type="InterPro" id="IPR014735">
    <property type="entry name" value="Transposase_Tn5-like_N"/>
</dbReference>
<dbReference type="InterPro" id="IPR047768">
    <property type="entry name" value="Tn5p-like"/>
</dbReference>
<evidence type="ECO:0000259" key="1">
    <source>
        <dbReference type="Pfam" id="PF01609"/>
    </source>
</evidence>
<dbReference type="InterPro" id="IPR054836">
    <property type="entry name" value="Tn5_transposase"/>
</dbReference>
<keyword evidence="5" id="KW-1185">Reference proteome</keyword>
<evidence type="ECO:0000313" key="4">
    <source>
        <dbReference type="EMBL" id="NHZ84170.1"/>
    </source>
</evidence>
<feature type="domain" description="Transposase IS4-like" evidence="1">
    <location>
        <begin position="274"/>
        <end position="345"/>
    </location>
</feature>
<sequence>MTQRWTDDEFADLNLGDGRLNKRARTLMDTFAAKPASSIPEACDSWSETCAAYRFLSNPDVKWEGILEPHWARTRERMGEHAVVLCIQDTTELDFNGQEIAGLGPLSYEAQRGMYLHPTYAVTPDREPLGMLDAWMWAREKRGDDGVRPGLKESRRWVEGYERIAEQAIELPGTRLVYLADREADMVEMMRVARDLGTPADWLVRAKHDRCLADNEGTRLWAATTNGPPLGEISFTMGGREKQKAREVRQQLWAQRVLIGDGKKGQIEATCIVAREVDAPAGVKPVEWRLLTNRPATTLEQATELIDWYRARWEIEVYFNVLKNGCEVEKLQLAAVERIERALALFMVVAWRVAYLMRKGRNCPDLDAALFFDPDEIRGAHLLNKMKMPATPPTLNEVVRLIAKIGGFLARNSDGEPGVKTIWKGLDQVHASAETLRALRDG</sequence>
<evidence type="ECO:0000259" key="3">
    <source>
        <dbReference type="Pfam" id="PF14706"/>
    </source>
</evidence>
<dbReference type="NCBIfam" id="NF033590">
    <property type="entry name" value="transpos_IS4_3"/>
    <property type="match status" value="1"/>
</dbReference>
<feature type="domain" description="Transposase Tn5-like N-terminal" evidence="3">
    <location>
        <begin position="3"/>
        <end position="61"/>
    </location>
</feature>
<protein>
    <submittedName>
        <fullName evidence="4">IS4 family transposase</fullName>
    </submittedName>
</protein>
<dbReference type="Pfam" id="PF01609">
    <property type="entry name" value="DDE_Tnp_1"/>
    <property type="match status" value="1"/>
</dbReference>
<dbReference type="InterPro" id="IPR038215">
    <property type="entry name" value="TN5-like_N_sf"/>
</dbReference>
<gene>
    <name evidence="4" type="ORF">F2P44_33720</name>
</gene>
<dbReference type="InterPro" id="IPR014737">
    <property type="entry name" value="Transposase_Tn5-like_C"/>
</dbReference>
<evidence type="ECO:0000313" key="5">
    <source>
        <dbReference type="Proteomes" id="UP000621455"/>
    </source>
</evidence>
<feature type="domain" description="Transposase Tn5 dimerisation" evidence="2">
    <location>
        <begin position="348"/>
        <end position="437"/>
    </location>
</feature>
<dbReference type="PANTHER" id="PTHR37319:SF1">
    <property type="entry name" value="TRANSPOSASE TN5 DIMERISATION DOMAIN-CONTAINING PROTEIN"/>
    <property type="match status" value="1"/>
</dbReference>
<organism evidence="4 5">
    <name type="scientific">Massilia frigida</name>
    <dbReference type="NCBI Taxonomy" id="2609281"/>
    <lineage>
        <taxon>Bacteria</taxon>
        <taxon>Pseudomonadati</taxon>
        <taxon>Pseudomonadota</taxon>
        <taxon>Betaproteobacteria</taxon>
        <taxon>Burkholderiales</taxon>
        <taxon>Oxalobacteraceae</taxon>
        <taxon>Telluria group</taxon>
        <taxon>Massilia</taxon>
    </lineage>
</organism>
<dbReference type="Gene3D" id="1.10.740.10">
    <property type="entry name" value="Transferase Inhibitor Protein From Tn5, Chain"/>
    <property type="match status" value="1"/>
</dbReference>
<accession>A0ABX0NKL5</accession>
<dbReference type="Gene3D" id="3.90.350.10">
    <property type="entry name" value="Transposase Inhibitor Protein From Tn5, Chain A, domain 1"/>
    <property type="match status" value="1"/>
</dbReference>
<dbReference type="SUPFAM" id="SSF53098">
    <property type="entry name" value="Ribonuclease H-like"/>
    <property type="match status" value="1"/>
</dbReference>